<dbReference type="Proteomes" id="UP000530564">
    <property type="component" value="Unassembled WGS sequence"/>
</dbReference>
<feature type="chain" id="PRO_5032672725" evidence="13">
    <location>
        <begin position="24"/>
        <end position="754"/>
    </location>
</feature>
<keyword evidence="7" id="KW-0406">Ion transport</keyword>
<evidence type="ECO:0000259" key="14">
    <source>
        <dbReference type="Pfam" id="PF00593"/>
    </source>
</evidence>
<dbReference type="AlphaFoldDB" id="A0A840A0G6"/>
<evidence type="ECO:0000256" key="13">
    <source>
        <dbReference type="SAM" id="SignalP"/>
    </source>
</evidence>
<dbReference type="InterPro" id="IPR036942">
    <property type="entry name" value="Beta-barrel_TonB_sf"/>
</dbReference>
<evidence type="ECO:0000256" key="11">
    <source>
        <dbReference type="PROSITE-ProRule" id="PRU01360"/>
    </source>
</evidence>
<keyword evidence="6" id="KW-0408">Iron</keyword>
<evidence type="ECO:0000256" key="1">
    <source>
        <dbReference type="ARBA" id="ARBA00004571"/>
    </source>
</evidence>
<keyword evidence="10 11" id="KW-0998">Cell outer membrane</keyword>
<comment type="similarity">
    <text evidence="11 12">Belongs to the TonB-dependent receptor family.</text>
</comment>
<evidence type="ECO:0000256" key="2">
    <source>
        <dbReference type="ARBA" id="ARBA00022448"/>
    </source>
</evidence>
<dbReference type="PANTHER" id="PTHR32552">
    <property type="entry name" value="FERRICHROME IRON RECEPTOR-RELATED"/>
    <property type="match status" value="1"/>
</dbReference>
<keyword evidence="5 11" id="KW-0812">Transmembrane</keyword>
<comment type="subcellular location">
    <subcellularLocation>
        <location evidence="1 11">Cell outer membrane</location>
        <topology evidence="1 11">Multi-pass membrane protein</topology>
    </subcellularLocation>
</comment>
<evidence type="ECO:0000256" key="12">
    <source>
        <dbReference type="RuleBase" id="RU003357"/>
    </source>
</evidence>
<keyword evidence="9 11" id="KW-0472">Membrane</keyword>
<evidence type="ECO:0000313" key="17">
    <source>
        <dbReference type="Proteomes" id="UP000530564"/>
    </source>
</evidence>
<evidence type="ECO:0000256" key="5">
    <source>
        <dbReference type="ARBA" id="ARBA00022692"/>
    </source>
</evidence>
<evidence type="ECO:0000256" key="3">
    <source>
        <dbReference type="ARBA" id="ARBA00022452"/>
    </source>
</evidence>
<dbReference type="Pfam" id="PF00593">
    <property type="entry name" value="TonB_dep_Rec_b-barrel"/>
    <property type="match status" value="1"/>
</dbReference>
<sequence length="754" mass="81162">MHRLLLVGGAAVAALLSSSAAFAADAPQVEELIVTGEKADRSLQDTVASVALFTERDLDARNVRDLSDLVNQAANVGQTYQGFGFTIRGVANNGVSGGGSGGLATVYLDGAALPDRAVAAGPLDMWDIAQAEILRGPQSTLQGRNTLAGAIVLRSNDPTWTWSGVARADVADDESRILAFAAGGPIVADQLAFRLSFEDRESEGFTYNATRKTEEDPLLSTTVRGKLLFTPSALPDLTVRASVLHNRHKGGYIYSYSRSDVPDPAGARVATSDYPGQTRSTSDILTVNADYALSDQLKLTSVTAWSKVRSASLFDMDGGPASIAYGQEDDLDRSFSQELRLHYEGERLSGLAGVYYADRDRDFAVATRNALATPRATLLGVLMSAPFNLPAATANAAANAYVAALPAVSVDFAGRAPEEIQTVALFADGRYQLTPQLSLLAGFRYDREENTLSVAQTTRFAGTYPNPAAFGTLAPVIAGLNQVVGLYVAQATANQPDTSRTFEAFLPKLGLKYDLTEDASLSFVAQRGYRSGGANINVIRSAVVPYDPEYTWNYEIAARTSWLDGALTVNANAYYVDWTDQQVVVNLSATPYDYQTENAGASTLYGAELEAAYRPSAAWDIYGSVGYSHTEFDDFTIRAGTTTIDLSGSEFAFAPEWTWNLGGAYRWDNGVFVNLDAGYRSKSYGVSGPTQSANKLDARTLLGGKIGYQAERWTLAAYATNLLDEEYVQFRQPTLNRAMYGAPRVFGAVLETRW</sequence>
<dbReference type="GO" id="GO:0006826">
    <property type="term" value="P:iron ion transport"/>
    <property type="evidence" value="ECO:0007669"/>
    <property type="project" value="UniProtKB-KW"/>
</dbReference>
<feature type="domain" description="TonB-dependent receptor plug" evidence="15">
    <location>
        <begin position="43"/>
        <end position="150"/>
    </location>
</feature>
<evidence type="ECO:0000256" key="6">
    <source>
        <dbReference type="ARBA" id="ARBA00023004"/>
    </source>
</evidence>
<proteinExistence type="inferred from homology"/>
<evidence type="ECO:0000313" key="16">
    <source>
        <dbReference type="EMBL" id="MBB3891888.1"/>
    </source>
</evidence>
<accession>A0A840A0G6</accession>
<dbReference type="InterPro" id="IPR012910">
    <property type="entry name" value="Plug_dom"/>
</dbReference>
<keyword evidence="2 11" id="KW-0813">Transport</keyword>
<name>A0A840A0G6_9CAUL</name>
<keyword evidence="16" id="KW-0675">Receptor</keyword>
<dbReference type="PANTHER" id="PTHR32552:SF81">
    <property type="entry name" value="TONB-DEPENDENT OUTER MEMBRANE RECEPTOR"/>
    <property type="match status" value="1"/>
</dbReference>
<keyword evidence="13" id="KW-0732">Signal</keyword>
<evidence type="ECO:0000256" key="4">
    <source>
        <dbReference type="ARBA" id="ARBA00022496"/>
    </source>
</evidence>
<keyword evidence="3 11" id="KW-1134">Transmembrane beta strand</keyword>
<dbReference type="Gene3D" id="2.40.170.20">
    <property type="entry name" value="TonB-dependent receptor, beta-barrel domain"/>
    <property type="match status" value="1"/>
</dbReference>
<keyword evidence="4" id="KW-0410">Iron transport</keyword>
<keyword evidence="17" id="KW-1185">Reference proteome</keyword>
<organism evidence="16 17">
    <name type="scientific">Phenylobacterium haematophilum</name>
    <dbReference type="NCBI Taxonomy" id="98513"/>
    <lineage>
        <taxon>Bacteria</taxon>
        <taxon>Pseudomonadati</taxon>
        <taxon>Pseudomonadota</taxon>
        <taxon>Alphaproteobacteria</taxon>
        <taxon>Caulobacterales</taxon>
        <taxon>Caulobacteraceae</taxon>
        <taxon>Phenylobacterium</taxon>
    </lineage>
</organism>
<dbReference type="PROSITE" id="PS52016">
    <property type="entry name" value="TONB_DEPENDENT_REC_3"/>
    <property type="match status" value="1"/>
</dbReference>
<evidence type="ECO:0000256" key="8">
    <source>
        <dbReference type="ARBA" id="ARBA00023077"/>
    </source>
</evidence>
<feature type="signal peptide" evidence="13">
    <location>
        <begin position="1"/>
        <end position="23"/>
    </location>
</feature>
<evidence type="ECO:0000259" key="15">
    <source>
        <dbReference type="Pfam" id="PF07715"/>
    </source>
</evidence>
<dbReference type="GO" id="GO:0009279">
    <property type="term" value="C:cell outer membrane"/>
    <property type="evidence" value="ECO:0007669"/>
    <property type="project" value="UniProtKB-SubCell"/>
</dbReference>
<dbReference type="RefSeq" id="WP_246370837.1">
    <property type="nucleotide sequence ID" value="NZ_JACIDK010000003.1"/>
</dbReference>
<gene>
    <name evidence="16" type="ORF">GGQ61_002616</name>
</gene>
<evidence type="ECO:0000256" key="7">
    <source>
        <dbReference type="ARBA" id="ARBA00023065"/>
    </source>
</evidence>
<keyword evidence="8 12" id="KW-0798">TonB box</keyword>
<evidence type="ECO:0000256" key="10">
    <source>
        <dbReference type="ARBA" id="ARBA00023237"/>
    </source>
</evidence>
<dbReference type="InterPro" id="IPR000531">
    <property type="entry name" value="Beta-barrel_TonB"/>
</dbReference>
<comment type="caution">
    <text evidence="16">The sequence shown here is derived from an EMBL/GenBank/DDBJ whole genome shotgun (WGS) entry which is preliminary data.</text>
</comment>
<protein>
    <submittedName>
        <fullName evidence="16">Outer membrane receptor protein involved in Fe transport</fullName>
    </submittedName>
</protein>
<reference evidence="16 17" key="1">
    <citation type="submission" date="2020-08" db="EMBL/GenBank/DDBJ databases">
        <title>Genomic Encyclopedia of Type Strains, Phase IV (KMG-IV): sequencing the most valuable type-strain genomes for metagenomic binning, comparative biology and taxonomic classification.</title>
        <authorList>
            <person name="Goeker M."/>
        </authorList>
    </citation>
    <scope>NUCLEOTIDE SEQUENCE [LARGE SCALE GENOMIC DNA]</scope>
    <source>
        <strain evidence="16 17">DSM 21793</strain>
    </source>
</reference>
<dbReference type="SUPFAM" id="SSF56935">
    <property type="entry name" value="Porins"/>
    <property type="match status" value="1"/>
</dbReference>
<dbReference type="Pfam" id="PF07715">
    <property type="entry name" value="Plug"/>
    <property type="match status" value="1"/>
</dbReference>
<dbReference type="InterPro" id="IPR039426">
    <property type="entry name" value="TonB-dep_rcpt-like"/>
</dbReference>
<dbReference type="EMBL" id="JACIDK010000003">
    <property type="protein sequence ID" value="MBB3891888.1"/>
    <property type="molecule type" value="Genomic_DNA"/>
</dbReference>
<feature type="domain" description="TonB-dependent receptor-like beta-barrel" evidence="14">
    <location>
        <begin position="246"/>
        <end position="722"/>
    </location>
</feature>
<evidence type="ECO:0000256" key="9">
    <source>
        <dbReference type="ARBA" id="ARBA00023136"/>
    </source>
</evidence>